<proteinExistence type="predicted"/>
<comment type="caution">
    <text evidence="2">The sequence shown here is derived from an EMBL/GenBank/DDBJ whole genome shotgun (WGS) entry which is preliminary data.</text>
</comment>
<feature type="transmembrane region" description="Helical" evidence="1">
    <location>
        <begin position="184"/>
        <end position="210"/>
    </location>
</feature>
<reference evidence="2 3" key="1">
    <citation type="journal article" date="2015" name="Nature">
        <title>rRNA introns, odd ribosomes, and small enigmatic genomes across a large radiation of phyla.</title>
        <authorList>
            <person name="Brown C.T."/>
            <person name="Hug L.A."/>
            <person name="Thomas B.C."/>
            <person name="Sharon I."/>
            <person name="Castelle C.J."/>
            <person name="Singh A."/>
            <person name="Wilkins M.J."/>
            <person name="Williams K.H."/>
            <person name="Banfield J.F."/>
        </authorList>
    </citation>
    <scope>NUCLEOTIDE SEQUENCE [LARGE SCALE GENOMIC DNA]</scope>
</reference>
<accession>A0A0G0I1H2</accession>
<protein>
    <recommendedName>
        <fullName evidence="4">DUF2029 domain-containing protein</fullName>
    </recommendedName>
</protein>
<sequence length="423" mass="48469">MIYKNILAILLLAFIFRTSVVFWGYHGDLNNNISWGTLAYERGLNGFYGSSDARNWPYSAPNQPPLTLLLFTGLRALWIGVNNSILSLNTHIPLFPSKLVWFWESKGMILLVKLPSIVADLLIGCIIYDFTKRIIKNKKKALYLFCLWLFNPLVWYNSSIWGQTDSIVNLLGLIAVISLLDKKIIRSVFFLTLSLLFKGSLTIFLPIFFVIALKQGHSVKKLFLSAIYALVLVLVSSVWFHPYLDLPIWLINLYKDRIMPGEIGYLTANAFNMWYLVSPDKTSDYMTIFGLSARTIGFIIFGGLYTAILLKLRKYSGNYMVLFSLSLVALASFLFITRMHERYLYPFFPYATFVLAILPQITVGFVLLSVIHLFNLYNLFWVPSLPALEAIMKNSNYPIAFSIITLAVFFNFLYIFLRQKSPA</sequence>
<evidence type="ECO:0000313" key="2">
    <source>
        <dbReference type="EMBL" id="KKQ49153.1"/>
    </source>
</evidence>
<feature type="transmembrane region" description="Helical" evidence="1">
    <location>
        <begin position="142"/>
        <end position="164"/>
    </location>
</feature>
<feature type="transmembrane region" description="Helical" evidence="1">
    <location>
        <begin position="222"/>
        <end position="240"/>
    </location>
</feature>
<keyword evidence="1" id="KW-0472">Membrane</keyword>
<feature type="transmembrane region" description="Helical" evidence="1">
    <location>
        <begin position="289"/>
        <end position="310"/>
    </location>
</feature>
<dbReference type="Proteomes" id="UP000034366">
    <property type="component" value="Unassembled WGS sequence"/>
</dbReference>
<evidence type="ECO:0000313" key="3">
    <source>
        <dbReference type="Proteomes" id="UP000034366"/>
    </source>
</evidence>
<organism evidence="2 3">
    <name type="scientific">Candidatus Woesebacteria bacterium GW2011_GWD1_38_10</name>
    <dbReference type="NCBI Taxonomy" id="1618592"/>
    <lineage>
        <taxon>Bacteria</taxon>
        <taxon>Candidatus Woeseibacteriota</taxon>
    </lineage>
</organism>
<feature type="transmembrane region" description="Helical" evidence="1">
    <location>
        <begin position="397"/>
        <end position="417"/>
    </location>
</feature>
<feature type="transmembrane region" description="Helical" evidence="1">
    <location>
        <begin position="316"/>
        <end position="336"/>
    </location>
</feature>
<evidence type="ECO:0000256" key="1">
    <source>
        <dbReference type="SAM" id="Phobius"/>
    </source>
</evidence>
<keyword evidence="1" id="KW-0812">Transmembrane</keyword>
<dbReference type="AlphaFoldDB" id="A0A0G0I1H2"/>
<name>A0A0G0I1H2_9BACT</name>
<feature type="transmembrane region" description="Helical" evidence="1">
    <location>
        <begin position="6"/>
        <end position="25"/>
    </location>
</feature>
<gene>
    <name evidence="2" type="ORF">US67_C0018G0010</name>
</gene>
<evidence type="ECO:0008006" key="4">
    <source>
        <dbReference type="Google" id="ProtNLM"/>
    </source>
</evidence>
<feature type="transmembrane region" description="Helical" evidence="1">
    <location>
        <begin position="348"/>
        <end position="377"/>
    </location>
</feature>
<feature type="transmembrane region" description="Helical" evidence="1">
    <location>
        <begin position="108"/>
        <end position="130"/>
    </location>
</feature>
<dbReference type="EMBL" id="LBTW01000018">
    <property type="protein sequence ID" value="KKQ49153.1"/>
    <property type="molecule type" value="Genomic_DNA"/>
</dbReference>
<keyword evidence="1" id="KW-1133">Transmembrane helix</keyword>